<dbReference type="Pfam" id="PF00005">
    <property type="entry name" value="ABC_tran"/>
    <property type="match status" value="2"/>
</dbReference>
<dbReference type="InterPro" id="IPR003439">
    <property type="entry name" value="ABC_transporter-like_ATP-bd"/>
</dbReference>
<evidence type="ECO:0000256" key="9">
    <source>
        <dbReference type="SAM" id="Phobius"/>
    </source>
</evidence>
<dbReference type="CDD" id="cd03250">
    <property type="entry name" value="ABCC_MRP_domain1"/>
    <property type="match status" value="1"/>
</dbReference>
<evidence type="ECO:0000256" key="2">
    <source>
        <dbReference type="ARBA" id="ARBA00022448"/>
    </source>
</evidence>
<protein>
    <submittedName>
        <fullName evidence="12">Uncharacterized protein</fullName>
    </submittedName>
</protein>
<dbReference type="InterPro" id="IPR036640">
    <property type="entry name" value="ABC1_TM_sf"/>
</dbReference>
<feature type="transmembrane region" description="Helical" evidence="9">
    <location>
        <begin position="154"/>
        <end position="174"/>
    </location>
</feature>
<feature type="region of interest" description="Disordered" evidence="8">
    <location>
        <begin position="882"/>
        <end position="905"/>
    </location>
</feature>
<feature type="region of interest" description="Disordered" evidence="8">
    <location>
        <begin position="606"/>
        <end position="635"/>
    </location>
</feature>
<dbReference type="SUPFAM" id="SSF90123">
    <property type="entry name" value="ABC transporter transmembrane region"/>
    <property type="match status" value="2"/>
</dbReference>
<dbReference type="GO" id="GO:0005524">
    <property type="term" value="F:ATP binding"/>
    <property type="evidence" value="ECO:0007669"/>
    <property type="project" value="UniProtKB-KW"/>
</dbReference>
<feature type="transmembrane region" description="Helical" evidence="9">
    <location>
        <begin position="180"/>
        <end position="198"/>
    </location>
</feature>
<dbReference type="GO" id="GO:0016887">
    <property type="term" value="F:ATP hydrolysis activity"/>
    <property type="evidence" value="ECO:0007669"/>
    <property type="project" value="InterPro"/>
</dbReference>
<evidence type="ECO:0000256" key="6">
    <source>
        <dbReference type="ARBA" id="ARBA00022989"/>
    </source>
</evidence>
<dbReference type="EMBL" id="MU858312">
    <property type="protein sequence ID" value="KAK4207204.1"/>
    <property type="molecule type" value="Genomic_DNA"/>
</dbReference>
<reference evidence="12" key="1">
    <citation type="journal article" date="2023" name="Mol. Phylogenet. Evol.">
        <title>Genome-scale phylogeny and comparative genomics of the fungal order Sordariales.</title>
        <authorList>
            <person name="Hensen N."/>
            <person name="Bonometti L."/>
            <person name="Westerberg I."/>
            <person name="Brannstrom I.O."/>
            <person name="Guillou S."/>
            <person name="Cros-Aarteil S."/>
            <person name="Calhoun S."/>
            <person name="Haridas S."/>
            <person name="Kuo A."/>
            <person name="Mondo S."/>
            <person name="Pangilinan J."/>
            <person name="Riley R."/>
            <person name="LaButti K."/>
            <person name="Andreopoulos B."/>
            <person name="Lipzen A."/>
            <person name="Chen C."/>
            <person name="Yan M."/>
            <person name="Daum C."/>
            <person name="Ng V."/>
            <person name="Clum A."/>
            <person name="Steindorff A."/>
            <person name="Ohm R.A."/>
            <person name="Martin F."/>
            <person name="Silar P."/>
            <person name="Natvig D.O."/>
            <person name="Lalanne C."/>
            <person name="Gautier V."/>
            <person name="Ament-Velasquez S.L."/>
            <person name="Kruys A."/>
            <person name="Hutchinson M.I."/>
            <person name="Powell A.J."/>
            <person name="Barry K."/>
            <person name="Miller A.N."/>
            <person name="Grigoriev I.V."/>
            <person name="Debuchy R."/>
            <person name="Gladieux P."/>
            <person name="Hiltunen Thoren M."/>
            <person name="Johannesson H."/>
        </authorList>
    </citation>
    <scope>NUCLEOTIDE SEQUENCE</scope>
    <source>
        <strain evidence="12">PSN293</strain>
    </source>
</reference>
<feature type="transmembrane region" description="Helical" evidence="9">
    <location>
        <begin position="123"/>
        <end position="142"/>
    </location>
</feature>
<feature type="transmembrane region" description="Helical" evidence="9">
    <location>
        <begin position="91"/>
        <end position="111"/>
    </location>
</feature>
<feature type="domain" description="ABC transmembrane type-1" evidence="11">
    <location>
        <begin position="300"/>
        <end position="578"/>
    </location>
</feature>
<feature type="transmembrane region" description="Helical" evidence="9">
    <location>
        <begin position="557"/>
        <end position="583"/>
    </location>
</feature>
<evidence type="ECO:0000256" key="5">
    <source>
        <dbReference type="ARBA" id="ARBA00022840"/>
    </source>
</evidence>
<feature type="transmembrane region" description="Helical" evidence="9">
    <location>
        <begin position="54"/>
        <end position="79"/>
    </location>
</feature>
<feature type="compositionally biased region" description="Low complexity" evidence="8">
    <location>
        <begin position="615"/>
        <end position="630"/>
    </location>
</feature>
<comment type="subcellular location">
    <subcellularLocation>
        <location evidence="1">Membrane</location>
        <topology evidence="1">Multi-pass membrane protein</topology>
    </subcellularLocation>
</comment>
<proteinExistence type="predicted"/>
<dbReference type="SMART" id="SM00382">
    <property type="entry name" value="AAA"/>
    <property type="match status" value="2"/>
</dbReference>
<evidence type="ECO:0000256" key="8">
    <source>
        <dbReference type="SAM" id="MobiDB-lite"/>
    </source>
</evidence>
<evidence type="ECO:0000313" key="12">
    <source>
        <dbReference type="EMBL" id="KAK4207204.1"/>
    </source>
</evidence>
<evidence type="ECO:0000256" key="4">
    <source>
        <dbReference type="ARBA" id="ARBA00022741"/>
    </source>
</evidence>
<accession>A0AAN7B1W0</accession>
<dbReference type="GO" id="GO:0140359">
    <property type="term" value="F:ABC-type transporter activity"/>
    <property type="evidence" value="ECO:0007669"/>
    <property type="project" value="InterPro"/>
</dbReference>
<feature type="transmembrane region" description="Helical" evidence="9">
    <location>
        <begin position="1069"/>
        <end position="1089"/>
    </location>
</feature>
<keyword evidence="5" id="KW-0067">ATP-binding</keyword>
<feature type="transmembrane region" description="Helical" evidence="9">
    <location>
        <begin position="967"/>
        <end position="996"/>
    </location>
</feature>
<feature type="transmembrane region" description="Helical" evidence="9">
    <location>
        <begin position="509"/>
        <end position="537"/>
    </location>
</feature>
<evidence type="ECO:0000259" key="11">
    <source>
        <dbReference type="PROSITE" id="PS50929"/>
    </source>
</evidence>
<name>A0AAN7B1W0_9PEZI</name>
<feature type="transmembrane region" description="Helical" evidence="9">
    <location>
        <begin position="1045"/>
        <end position="1063"/>
    </location>
</feature>
<keyword evidence="7 9" id="KW-0472">Membrane</keyword>
<dbReference type="InterPro" id="IPR017871">
    <property type="entry name" value="ABC_transporter-like_CS"/>
</dbReference>
<feature type="domain" description="ABC transmembrane type-1" evidence="11">
    <location>
        <begin position="935"/>
        <end position="1211"/>
    </location>
</feature>
<dbReference type="Pfam" id="PF00664">
    <property type="entry name" value="ABC_membrane"/>
    <property type="match status" value="2"/>
</dbReference>
<sequence length="1551" mass="170341">MSHLQHPIFLGSESRWHGASQWDERLCLPPNERVSAGFGASRGYLADDPRVDAILWNILLFGPAAALLISAPIRIYTLYRAKLVTAPNYRGIVKAIATFTLFALQLTHVVLGFLETSNFDIALAANVLALIASTALCVVSFLEHGRTVAPSTLLTSYLLFSIFAHLIQVGLYWVAKNLCYYTPLAIAIFVTKLIVAGLELQNKTPILREQYRSLSPEERGGFYSNAIFWWVNKYIALGNAKILSGDDMPPLASYMDTMKMREAMQLQWDKRKKPEGRWSLMIAQFTCMWRANVDVIPPRLLYAVFRYCQPFLISRAITYVSSTLPPMEDRNEAFRLILLTFTIYFGMAIFNGLYDARSNRLTVMSGMGIIGLIHNRCLTIKDGIFDESAAVTLMSNDADAIQYTAQLVHELWAQSLELGIGLYLLATELGWVCLMPLLLVAATSQGGRYITVNIAGRQKALTMTTQSRVSMTKAILDSMKNIKMMGLVDKMEAKIQKARDSEIKAYISFNWLIVGFNIAATVVTLFSPAVTLILYALQAQLRGGKAIDVNTAFTSLAVIGMVTGPANYIIVLMPNFAMFFAAYDRIQKYLLSPDREDKREYLDKRYSNQNASNGDTSSSHASEPSSDSDSTMATLIGDGQGEESVAVAIEKATIRPALTADPALKDISATFKKGSLIVCAGAVGTGKTTLAKALLGDLPPDSGVIKTAFGSISYCSQTAWLINGTIKDIIRGPPGDTTELDEPWYRKVLHACDLEEDLQQLPDGDQTVVGSRGITLSGGQKQRVALARAVYSRRKLIILDDVLSALDATTERHIVDNLIGPNGLFKELGTTVLLITHATQHLPLADYIVVIGEDGEIAEQGTWADLRASAGYISQVVVKDAKHSPNENRDNHGREGFQGSSPKAPKAELEDLSRKTGDITLYGYYFGAIGASKLLVLVCSMSVYAVFLGLTPYWLRWWAESGGEDMWYYSGIFFLISLGAFCSLMTTIGNLFLVIAPRSGNTLHARLLRTVMHAPQSYFGTTDTGTTLNRFSADTSMIDRRLPRALLLVGQSVFRLLSQWILLGVVQPFMIVTLPVTFVVVFLVQKFYLATSRQLRFLDLETRAAVNASFLETLEGVATIRAFGWQRPFVNDNVKKVEQQLRPAYMLMAIQRWLNTVLDLIVMGLAMLVISLAVWLKGTTTGGQIGIALNVVLQANSFLLRLVEAWTSMETSLGAISRLRSFEKDLQPEDKPGEVLEPPSTWPARGEIDFDHMSAGYNTSTLAVKDMTVAIKPGQKVGVCGRTGAGKSSLLLSLLRLIEIESGTIRIDDLDIQTMPRNAIRSRIITVPQEPMLVMTDTVRQNLDITESAASDDEIIQALEKVKLWSVLQARTSNTAEAGRQDRELEASMGGAPVPANGSSSSATPAPTVTAIDAATLDPDAKPLLVPDPKESGYSATENLNATMKSLPLSQGQQQLFSLARAMLMRSTRGKVVLLDEATSNVDVETNNLMQRIIRDEFREHTIITVAHRLDTIMDSDVVLVLDGGKLVEVGPPGELVQKEGGVFKTLYGGH</sequence>
<evidence type="ECO:0000256" key="7">
    <source>
        <dbReference type="ARBA" id="ARBA00023136"/>
    </source>
</evidence>
<dbReference type="InterPro" id="IPR050173">
    <property type="entry name" value="ABC_transporter_C-like"/>
</dbReference>
<feature type="transmembrane region" description="Helical" evidence="9">
    <location>
        <begin position="1156"/>
        <end position="1176"/>
    </location>
</feature>
<dbReference type="PROSITE" id="PS00211">
    <property type="entry name" value="ABC_TRANSPORTER_1"/>
    <property type="match status" value="2"/>
</dbReference>
<comment type="caution">
    <text evidence="12">The sequence shown here is derived from an EMBL/GenBank/DDBJ whole genome shotgun (WGS) entry which is preliminary data.</text>
</comment>
<dbReference type="PANTHER" id="PTHR24223:SF345">
    <property type="entry name" value="ABC MULTIDRUG TRANSPORTER (EUROFUNG)"/>
    <property type="match status" value="1"/>
</dbReference>
<keyword evidence="4" id="KW-0547">Nucleotide-binding</keyword>
<feature type="transmembrane region" description="Helical" evidence="9">
    <location>
        <begin position="934"/>
        <end position="955"/>
    </location>
</feature>
<evidence type="ECO:0000256" key="3">
    <source>
        <dbReference type="ARBA" id="ARBA00022692"/>
    </source>
</evidence>
<dbReference type="FunFam" id="1.20.1560.10:FF:000066">
    <property type="entry name" value="ABC multidrug transporter (Eurofung)"/>
    <property type="match status" value="1"/>
</dbReference>
<dbReference type="InterPro" id="IPR003593">
    <property type="entry name" value="AAA+_ATPase"/>
</dbReference>
<feature type="compositionally biased region" description="Basic and acidic residues" evidence="8">
    <location>
        <begin position="882"/>
        <end position="895"/>
    </location>
</feature>
<dbReference type="PROSITE" id="PS50929">
    <property type="entry name" value="ABC_TM1F"/>
    <property type="match status" value="2"/>
</dbReference>
<evidence type="ECO:0000256" key="1">
    <source>
        <dbReference type="ARBA" id="ARBA00004141"/>
    </source>
</evidence>
<dbReference type="SUPFAM" id="SSF52540">
    <property type="entry name" value="P-loop containing nucleoside triphosphate hydrolases"/>
    <property type="match status" value="2"/>
</dbReference>
<dbReference type="GO" id="GO:0016020">
    <property type="term" value="C:membrane"/>
    <property type="evidence" value="ECO:0007669"/>
    <property type="project" value="UniProtKB-SubCell"/>
</dbReference>
<keyword evidence="6 9" id="KW-1133">Transmembrane helix</keyword>
<dbReference type="Gene3D" id="1.20.1560.10">
    <property type="entry name" value="ABC transporter type 1, transmembrane domain"/>
    <property type="match status" value="2"/>
</dbReference>
<feature type="transmembrane region" description="Helical" evidence="9">
    <location>
        <begin position="420"/>
        <end position="441"/>
    </location>
</feature>
<gene>
    <name evidence="12" type="ORF">QBC37DRAFT_99797</name>
</gene>
<evidence type="ECO:0000259" key="10">
    <source>
        <dbReference type="PROSITE" id="PS50893"/>
    </source>
</evidence>
<reference evidence="12" key="2">
    <citation type="submission" date="2023-05" db="EMBL/GenBank/DDBJ databases">
        <authorList>
            <consortium name="Lawrence Berkeley National Laboratory"/>
            <person name="Steindorff A."/>
            <person name="Hensen N."/>
            <person name="Bonometti L."/>
            <person name="Westerberg I."/>
            <person name="Brannstrom I.O."/>
            <person name="Guillou S."/>
            <person name="Cros-Aarteil S."/>
            <person name="Calhoun S."/>
            <person name="Haridas S."/>
            <person name="Kuo A."/>
            <person name="Mondo S."/>
            <person name="Pangilinan J."/>
            <person name="Riley R."/>
            <person name="Labutti K."/>
            <person name="Andreopoulos B."/>
            <person name="Lipzen A."/>
            <person name="Chen C."/>
            <person name="Yanf M."/>
            <person name="Daum C."/>
            <person name="Ng V."/>
            <person name="Clum A."/>
            <person name="Ohm R."/>
            <person name="Martin F."/>
            <person name="Silar P."/>
            <person name="Natvig D."/>
            <person name="Lalanne C."/>
            <person name="Gautier V."/>
            <person name="Ament-Velasquez S.L."/>
            <person name="Kruys A."/>
            <person name="Hutchinson M.I."/>
            <person name="Powell A.J."/>
            <person name="Barry K."/>
            <person name="Miller A.N."/>
            <person name="Grigoriev I.V."/>
            <person name="Debuchy R."/>
            <person name="Gladieux P."/>
            <person name="Thoren M.H."/>
            <person name="Johannesson H."/>
        </authorList>
    </citation>
    <scope>NUCLEOTIDE SEQUENCE</scope>
    <source>
        <strain evidence="12">PSN293</strain>
    </source>
</reference>
<dbReference type="InterPro" id="IPR056227">
    <property type="entry name" value="TMD0_ABC"/>
</dbReference>
<evidence type="ECO:0000313" key="13">
    <source>
        <dbReference type="Proteomes" id="UP001301769"/>
    </source>
</evidence>
<dbReference type="InterPro" id="IPR027417">
    <property type="entry name" value="P-loop_NTPase"/>
</dbReference>
<keyword evidence="13" id="KW-1185">Reference proteome</keyword>
<organism evidence="12 13">
    <name type="scientific">Rhypophila decipiens</name>
    <dbReference type="NCBI Taxonomy" id="261697"/>
    <lineage>
        <taxon>Eukaryota</taxon>
        <taxon>Fungi</taxon>
        <taxon>Dikarya</taxon>
        <taxon>Ascomycota</taxon>
        <taxon>Pezizomycotina</taxon>
        <taxon>Sordariomycetes</taxon>
        <taxon>Sordariomycetidae</taxon>
        <taxon>Sordariales</taxon>
        <taxon>Naviculisporaceae</taxon>
        <taxon>Rhypophila</taxon>
    </lineage>
</organism>
<dbReference type="Pfam" id="PF24357">
    <property type="entry name" value="TMD0_ABC"/>
    <property type="match status" value="1"/>
</dbReference>
<keyword evidence="2" id="KW-0813">Transport</keyword>
<dbReference type="PROSITE" id="PS50893">
    <property type="entry name" value="ABC_TRANSPORTER_2"/>
    <property type="match status" value="2"/>
</dbReference>
<dbReference type="InterPro" id="IPR011527">
    <property type="entry name" value="ABC1_TM_dom"/>
</dbReference>
<feature type="transmembrane region" description="Helical" evidence="9">
    <location>
        <begin position="336"/>
        <end position="354"/>
    </location>
</feature>
<keyword evidence="3 9" id="KW-0812">Transmembrane</keyword>
<feature type="domain" description="ABC transporter" evidence="10">
    <location>
        <begin position="649"/>
        <end position="879"/>
    </location>
</feature>
<dbReference type="Gene3D" id="3.40.50.300">
    <property type="entry name" value="P-loop containing nucleotide triphosphate hydrolases"/>
    <property type="match status" value="2"/>
</dbReference>
<dbReference type="Proteomes" id="UP001301769">
    <property type="component" value="Unassembled WGS sequence"/>
</dbReference>
<feature type="domain" description="ABC transporter" evidence="10">
    <location>
        <begin position="1248"/>
        <end position="1549"/>
    </location>
</feature>
<dbReference type="PANTHER" id="PTHR24223">
    <property type="entry name" value="ATP-BINDING CASSETTE SUB-FAMILY C"/>
    <property type="match status" value="1"/>
</dbReference>
<dbReference type="CDD" id="cd18579">
    <property type="entry name" value="ABC_6TM_ABCC_D1"/>
    <property type="match status" value="1"/>
</dbReference>
<dbReference type="InterPro" id="IPR044746">
    <property type="entry name" value="ABCC_6TM_D1"/>
</dbReference>
<dbReference type="InterPro" id="IPR044726">
    <property type="entry name" value="ABCC_6TM_D2"/>
</dbReference>
<dbReference type="CDD" id="cd18580">
    <property type="entry name" value="ABC_6TM_ABCC_D2"/>
    <property type="match status" value="1"/>
</dbReference>